<evidence type="ECO:0000256" key="5">
    <source>
        <dbReference type="ARBA" id="ARBA00023157"/>
    </source>
</evidence>
<dbReference type="PRINTS" id="PR00009">
    <property type="entry name" value="EGFTGF"/>
</dbReference>
<evidence type="ECO:0000259" key="10">
    <source>
        <dbReference type="PROSITE" id="PS50026"/>
    </source>
</evidence>
<evidence type="ECO:0000256" key="4">
    <source>
        <dbReference type="ARBA" id="ARBA00023030"/>
    </source>
</evidence>
<protein>
    <submittedName>
        <fullName evidence="12">Protransforming growth factor alpha</fullName>
    </submittedName>
</protein>
<dbReference type="Proteomes" id="UP000504623">
    <property type="component" value="Unplaced"/>
</dbReference>
<keyword evidence="11" id="KW-1185">Reference proteome</keyword>
<keyword evidence="9" id="KW-0812">Transmembrane</keyword>
<dbReference type="FunFam" id="2.10.25.10:FF:000182">
    <property type="entry name" value="Protransforming growth factor alpha"/>
    <property type="match status" value="1"/>
</dbReference>
<feature type="compositionally biased region" description="Pro residues" evidence="8">
    <location>
        <begin position="1"/>
        <end position="12"/>
    </location>
</feature>
<dbReference type="AlphaFoldDB" id="A0A9B0WMH5"/>
<feature type="domain" description="EGF-like" evidence="10">
    <location>
        <begin position="170"/>
        <end position="210"/>
    </location>
</feature>
<evidence type="ECO:0000256" key="8">
    <source>
        <dbReference type="SAM" id="MobiDB-lite"/>
    </source>
</evidence>
<keyword evidence="9" id="KW-1133">Transmembrane helix</keyword>
<dbReference type="CTD" id="7039"/>
<feature type="region of interest" description="Disordered" evidence="8">
    <location>
        <begin position="36"/>
        <end position="83"/>
    </location>
</feature>
<dbReference type="PANTHER" id="PTHR10740:SF1">
    <property type="entry name" value="PROTRANSFORMING GROWTH FACTOR ALPHA"/>
    <property type="match status" value="1"/>
</dbReference>
<dbReference type="GO" id="GO:0005154">
    <property type="term" value="F:epidermal growth factor receptor binding"/>
    <property type="evidence" value="ECO:0007669"/>
    <property type="project" value="TreeGrafter"/>
</dbReference>
<keyword evidence="4" id="KW-0339">Growth factor</keyword>
<comment type="caution">
    <text evidence="7">Lacks conserved residue(s) required for the propagation of feature annotation.</text>
</comment>
<dbReference type="GO" id="GO:0007173">
    <property type="term" value="P:epidermal growth factor receptor signaling pathway"/>
    <property type="evidence" value="ECO:0007669"/>
    <property type="project" value="TreeGrafter"/>
</dbReference>
<evidence type="ECO:0000313" key="12">
    <source>
        <dbReference type="RefSeq" id="XP_006863054.1"/>
    </source>
</evidence>
<accession>A0A9B0WMH5</accession>
<keyword evidence="5 7" id="KW-1015">Disulfide bond</keyword>
<dbReference type="InterPro" id="IPR000742">
    <property type="entry name" value="EGF"/>
</dbReference>
<dbReference type="GO" id="GO:0045840">
    <property type="term" value="P:positive regulation of mitotic nuclear division"/>
    <property type="evidence" value="ECO:0007669"/>
    <property type="project" value="TreeGrafter"/>
</dbReference>
<dbReference type="PROSITE" id="PS50026">
    <property type="entry name" value="EGF_3"/>
    <property type="match status" value="1"/>
</dbReference>
<dbReference type="GO" id="GO:0051781">
    <property type="term" value="P:positive regulation of cell division"/>
    <property type="evidence" value="ECO:0007669"/>
    <property type="project" value="UniProtKB-KW"/>
</dbReference>
<keyword evidence="9" id="KW-0472">Membrane</keyword>
<keyword evidence="6" id="KW-0497">Mitogen</keyword>
<dbReference type="OrthoDB" id="9946464at2759"/>
<dbReference type="GeneID" id="102821800"/>
<keyword evidence="3 7" id="KW-0245">EGF-like domain</keyword>
<evidence type="ECO:0000256" key="9">
    <source>
        <dbReference type="SAM" id="Phobius"/>
    </source>
</evidence>
<feature type="region of interest" description="Disordered" evidence="8">
    <location>
        <begin position="1"/>
        <end position="21"/>
    </location>
</feature>
<dbReference type="PROSITE" id="PS00022">
    <property type="entry name" value="EGF_1"/>
    <property type="match status" value="1"/>
</dbReference>
<dbReference type="PANTHER" id="PTHR10740">
    <property type="entry name" value="TRANSFORMING GROWTH FACTOR ALPHA"/>
    <property type="match status" value="1"/>
</dbReference>
<evidence type="ECO:0000256" key="3">
    <source>
        <dbReference type="ARBA" id="ARBA00022536"/>
    </source>
</evidence>
<gene>
    <name evidence="12" type="primary">TGFA</name>
</gene>
<keyword evidence="2" id="KW-0964">Secreted</keyword>
<reference evidence="12" key="1">
    <citation type="submission" date="2025-08" db="UniProtKB">
        <authorList>
            <consortium name="RefSeq"/>
        </authorList>
    </citation>
    <scope>IDENTIFICATION</scope>
    <source>
        <tissue evidence="12">Spleen</tissue>
    </source>
</reference>
<proteinExistence type="predicted"/>
<dbReference type="GO" id="GO:0008083">
    <property type="term" value="F:growth factor activity"/>
    <property type="evidence" value="ECO:0007669"/>
    <property type="project" value="UniProtKB-KW"/>
</dbReference>
<evidence type="ECO:0000256" key="7">
    <source>
        <dbReference type="PROSITE-ProRule" id="PRU00076"/>
    </source>
</evidence>
<evidence type="ECO:0000256" key="2">
    <source>
        <dbReference type="ARBA" id="ARBA00022525"/>
    </source>
</evidence>
<sequence>MAQLHPQPPAPESPLERPSAQVTVVRAAPFRRLELRSGHCSPGCPGSTKGAHPELRDPPAARGAPPLGREGGQQSPGCQAVESQPARAGGWPCLPCAFFPRAAAPLPHSGTAGRAGGWSACCLPARKMVTSAGELALFALGVLLAVCQALENTTSALSADPPVAAAVVSHFNDCPDSHSQFCFHGTCRFLVQEDKPACVCHSGYVGARCEHADLLAVVAASQKKQVITALVVVSIVALAVLIITCVLIHCCQVRKHCEWCRALICRHEKPSALLKGRNSCCHSETGKGPHWEPGRETSTRLGGPIE</sequence>
<dbReference type="PROSITE" id="PS01186">
    <property type="entry name" value="EGF_2"/>
    <property type="match status" value="1"/>
</dbReference>
<dbReference type="GO" id="GO:0005615">
    <property type="term" value="C:extracellular space"/>
    <property type="evidence" value="ECO:0007669"/>
    <property type="project" value="TreeGrafter"/>
</dbReference>
<evidence type="ECO:0000256" key="6">
    <source>
        <dbReference type="ARBA" id="ARBA00023246"/>
    </source>
</evidence>
<name>A0A9B0WMH5_CHRAS</name>
<dbReference type="Gene3D" id="2.10.25.10">
    <property type="entry name" value="Laminin"/>
    <property type="match status" value="1"/>
</dbReference>
<feature type="disulfide bond" evidence="7">
    <location>
        <begin position="200"/>
        <end position="209"/>
    </location>
</feature>
<feature type="region of interest" description="Disordered" evidence="8">
    <location>
        <begin position="284"/>
        <end position="306"/>
    </location>
</feature>
<evidence type="ECO:0000256" key="1">
    <source>
        <dbReference type="ARBA" id="ARBA00004239"/>
    </source>
</evidence>
<comment type="subcellular location">
    <subcellularLocation>
        <location evidence="1">Secreted</location>
        <location evidence="1">Extracellular space</location>
    </subcellularLocation>
</comment>
<dbReference type="RefSeq" id="XP_006863054.1">
    <property type="nucleotide sequence ID" value="XM_006862992.1"/>
</dbReference>
<feature type="compositionally biased region" description="Basic and acidic residues" evidence="8">
    <location>
        <begin position="284"/>
        <end position="298"/>
    </location>
</feature>
<evidence type="ECO:0000313" key="11">
    <source>
        <dbReference type="Proteomes" id="UP000504623"/>
    </source>
</evidence>
<dbReference type="SUPFAM" id="SSF57196">
    <property type="entry name" value="EGF/Laminin"/>
    <property type="match status" value="1"/>
</dbReference>
<feature type="transmembrane region" description="Helical" evidence="9">
    <location>
        <begin position="226"/>
        <end position="248"/>
    </location>
</feature>
<dbReference type="GO" id="GO:0008284">
    <property type="term" value="P:positive regulation of cell population proliferation"/>
    <property type="evidence" value="ECO:0007669"/>
    <property type="project" value="TreeGrafter"/>
</dbReference>
<organism evidence="11 12">
    <name type="scientific">Chrysochloris asiatica</name>
    <name type="common">Cape golden mole</name>
    <dbReference type="NCBI Taxonomy" id="185453"/>
    <lineage>
        <taxon>Eukaryota</taxon>
        <taxon>Metazoa</taxon>
        <taxon>Chordata</taxon>
        <taxon>Craniata</taxon>
        <taxon>Vertebrata</taxon>
        <taxon>Euteleostomi</taxon>
        <taxon>Mammalia</taxon>
        <taxon>Eutheria</taxon>
        <taxon>Afrotheria</taxon>
        <taxon>Chrysochloridae</taxon>
        <taxon>Chrysochlorinae</taxon>
        <taxon>Chrysochloris</taxon>
    </lineage>
</organism>